<evidence type="ECO:0000313" key="4">
    <source>
        <dbReference type="EMBL" id="SDE63572.1"/>
    </source>
</evidence>
<evidence type="ECO:0000259" key="3">
    <source>
        <dbReference type="PROSITE" id="PS50102"/>
    </source>
</evidence>
<dbReference type="PANTHER" id="PTHR48025:SF1">
    <property type="entry name" value="RRM DOMAIN-CONTAINING PROTEIN"/>
    <property type="match status" value="1"/>
</dbReference>
<evidence type="ECO:0000256" key="1">
    <source>
        <dbReference type="ARBA" id="ARBA00022884"/>
    </source>
</evidence>
<dbReference type="Gene3D" id="3.30.70.330">
    <property type="match status" value="1"/>
</dbReference>
<evidence type="ECO:0000313" key="5">
    <source>
        <dbReference type="Proteomes" id="UP000199072"/>
    </source>
</evidence>
<organism evidence="4 5">
    <name type="scientific">Mucilaginibacter pineti</name>
    <dbReference type="NCBI Taxonomy" id="1391627"/>
    <lineage>
        <taxon>Bacteria</taxon>
        <taxon>Pseudomonadati</taxon>
        <taxon>Bacteroidota</taxon>
        <taxon>Sphingobacteriia</taxon>
        <taxon>Sphingobacteriales</taxon>
        <taxon>Sphingobacteriaceae</taxon>
        <taxon>Mucilaginibacter</taxon>
    </lineage>
</organism>
<keyword evidence="1" id="KW-0694">RNA-binding</keyword>
<dbReference type="InterPro" id="IPR035979">
    <property type="entry name" value="RBD_domain_sf"/>
</dbReference>
<dbReference type="EMBL" id="FNAI01000008">
    <property type="protein sequence ID" value="SDE63572.1"/>
    <property type="molecule type" value="Genomic_DNA"/>
</dbReference>
<dbReference type="PROSITE" id="PS50102">
    <property type="entry name" value="RRM"/>
    <property type="match status" value="1"/>
</dbReference>
<proteinExistence type="predicted"/>
<dbReference type="STRING" id="1391627.SAMN05216464_10846"/>
<protein>
    <submittedName>
        <fullName evidence="4">RNA recognition motif. (A.k.a. RRM, RBD, or RNP domain)</fullName>
    </submittedName>
</protein>
<accession>A0A1G7EIT1</accession>
<dbReference type="RefSeq" id="WP_091150845.1">
    <property type="nucleotide sequence ID" value="NZ_FNAI01000008.1"/>
</dbReference>
<dbReference type="AlphaFoldDB" id="A0A1G7EIT1"/>
<dbReference type="Proteomes" id="UP000199072">
    <property type="component" value="Unassembled WGS sequence"/>
</dbReference>
<feature type="domain" description="RRM" evidence="3">
    <location>
        <begin position="2"/>
        <end position="80"/>
    </location>
</feature>
<dbReference type="SUPFAM" id="SSF54928">
    <property type="entry name" value="RNA-binding domain, RBD"/>
    <property type="match status" value="1"/>
</dbReference>
<dbReference type="InterPro" id="IPR000504">
    <property type="entry name" value="RRM_dom"/>
</dbReference>
<dbReference type="InterPro" id="IPR012677">
    <property type="entry name" value="Nucleotide-bd_a/b_plait_sf"/>
</dbReference>
<feature type="region of interest" description="Disordered" evidence="2">
    <location>
        <begin position="78"/>
        <end position="99"/>
    </location>
</feature>
<reference evidence="4 5" key="1">
    <citation type="submission" date="2016-10" db="EMBL/GenBank/DDBJ databases">
        <authorList>
            <person name="de Groot N.N."/>
        </authorList>
    </citation>
    <scope>NUCLEOTIDE SEQUENCE [LARGE SCALE GENOMIC DNA]</scope>
    <source>
        <strain evidence="4 5">47C3B</strain>
    </source>
</reference>
<dbReference type="PANTHER" id="PTHR48025">
    <property type="entry name" value="OS02G0815200 PROTEIN"/>
    <property type="match status" value="1"/>
</dbReference>
<dbReference type="Pfam" id="PF00076">
    <property type="entry name" value="RRM_1"/>
    <property type="match status" value="1"/>
</dbReference>
<dbReference type="OrthoDB" id="797376at2"/>
<name>A0A1G7EIT1_9SPHI</name>
<dbReference type="SMART" id="SM00360">
    <property type="entry name" value="RRM"/>
    <property type="match status" value="1"/>
</dbReference>
<keyword evidence="5" id="KW-1185">Reference proteome</keyword>
<evidence type="ECO:0000256" key="2">
    <source>
        <dbReference type="SAM" id="MobiDB-lite"/>
    </source>
</evidence>
<sequence>MAKLFIVGFPKDLSQIGLLELFSIHGTVNTVTIVTDQQTGESKCYGFVTMTDSAGASRAIAALNGSQLGGRQLSVRLAEEKKQAQQQAPSKRPRWPRSK</sequence>
<gene>
    <name evidence="4" type="ORF">SAMN05216464_10846</name>
</gene>
<dbReference type="GO" id="GO:0003729">
    <property type="term" value="F:mRNA binding"/>
    <property type="evidence" value="ECO:0007669"/>
    <property type="project" value="TreeGrafter"/>
</dbReference>
<dbReference type="InterPro" id="IPR050502">
    <property type="entry name" value="Euk_RNA-bind_prot"/>
</dbReference>